<reference evidence="1 2" key="1">
    <citation type="journal article" date="2020" name="Cell">
        <title>Large-Scale Comparative Analyses of Tick Genomes Elucidate Their Genetic Diversity and Vector Capacities.</title>
        <authorList>
            <consortium name="Tick Genome and Microbiome Consortium (TIGMIC)"/>
            <person name="Jia N."/>
            <person name="Wang J."/>
            <person name="Shi W."/>
            <person name="Du L."/>
            <person name="Sun Y."/>
            <person name="Zhan W."/>
            <person name="Jiang J.F."/>
            <person name="Wang Q."/>
            <person name="Zhang B."/>
            <person name="Ji P."/>
            <person name="Bell-Sakyi L."/>
            <person name="Cui X.M."/>
            <person name="Yuan T.T."/>
            <person name="Jiang B.G."/>
            <person name="Yang W.F."/>
            <person name="Lam T.T."/>
            <person name="Chang Q.C."/>
            <person name="Ding S.J."/>
            <person name="Wang X.J."/>
            <person name="Zhu J.G."/>
            <person name="Ruan X.D."/>
            <person name="Zhao L."/>
            <person name="Wei J.T."/>
            <person name="Ye R.Z."/>
            <person name="Que T.C."/>
            <person name="Du C.H."/>
            <person name="Zhou Y.H."/>
            <person name="Cheng J.X."/>
            <person name="Dai P.F."/>
            <person name="Guo W.B."/>
            <person name="Han X.H."/>
            <person name="Huang E.J."/>
            <person name="Li L.F."/>
            <person name="Wei W."/>
            <person name="Gao Y.C."/>
            <person name="Liu J.Z."/>
            <person name="Shao H.Z."/>
            <person name="Wang X."/>
            <person name="Wang C.C."/>
            <person name="Yang T.C."/>
            <person name="Huo Q.B."/>
            <person name="Li W."/>
            <person name="Chen H.Y."/>
            <person name="Chen S.E."/>
            <person name="Zhou L.G."/>
            <person name="Ni X.B."/>
            <person name="Tian J.H."/>
            <person name="Sheng Y."/>
            <person name="Liu T."/>
            <person name="Pan Y.S."/>
            <person name="Xia L.Y."/>
            <person name="Li J."/>
            <person name="Zhao F."/>
            <person name="Cao W.C."/>
        </authorList>
    </citation>
    <scope>NUCLEOTIDE SEQUENCE [LARGE SCALE GENOMIC DNA]</scope>
    <source>
        <strain evidence="1">Iper-2018</strain>
    </source>
</reference>
<dbReference type="Proteomes" id="UP000805193">
    <property type="component" value="Unassembled WGS sequence"/>
</dbReference>
<keyword evidence="2" id="KW-1185">Reference proteome</keyword>
<comment type="caution">
    <text evidence="1">The sequence shown here is derived from an EMBL/GenBank/DDBJ whole genome shotgun (WGS) entry which is preliminary data.</text>
</comment>
<name>A0AC60Q862_IXOPE</name>
<accession>A0AC60Q862</accession>
<evidence type="ECO:0000313" key="2">
    <source>
        <dbReference type="Proteomes" id="UP000805193"/>
    </source>
</evidence>
<gene>
    <name evidence="1" type="ORF">HPB47_023429</name>
</gene>
<evidence type="ECO:0000313" key="1">
    <source>
        <dbReference type="EMBL" id="KAG0429649.1"/>
    </source>
</evidence>
<organism evidence="1 2">
    <name type="scientific">Ixodes persulcatus</name>
    <name type="common">Taiga tick</name>
    <dbReference type="NCBI Taxonomy" id="34615"/>
    <lineage>
        <taxon>Eukaryota</taxon>
        <taxon>Metazoa</taxon>
        <taxon>Ecdysozoa</taxon>
        <taxon>Arthropoda</taxon>
        <taxon>Chelicerata</taxon>
        <taxon>Arachnida</taxon>
        <taxon>Acari</taxon>
        <taxon>Parasitiformes</taxon>
        <taxon>Ixodida</taxon>
        <taxon>Ixodoidea</taxon>
        <taxon>Ixodidae</taxon>
        <taxon>Ixodinae</taxon>
        <taxon>Ixodes</taxon>
    </lineage>
</organism>
<sequence>MPGPRCSVLRLAKSLGTCQRAHRDLDEECEDSKEEEGRKLSIKRRLRGTFAKSPPLSRSVIALSPRMDLSDSSSSGERPLDLCEEATEQLGQRDATGSSSKLWETPRWILSLRQDLSERSCLELEERRTPSADDAFSIAYVRETLFKFERVDDCLKDGHHEYLKLVRWKYPLRSMLFFLVTLHSLWSDYLLPLLLLSVIGCLVQNFFTHSSAYAGNTTENDEGKLTIVDSVSKMLKLDMRVSKSFQEASDVFDKIVSLATWRNPKITLCLLAFLLATFFVAEVVGSAGAVRILGTLLLVKAFLVDHAFSRFPRLAAKYDLLSDAWAALPVRPGTSAKCRGKERLAQTSR</sequence>
<protein>
    <submittedName>
        <fullName evidence="1">Uncharacterized protein</fullName>
    </submittedName>
</protein>
<proteinExistence type="predicted"/>
<dbReference type="EMBL" id="JABSTQ010009395">
    <property type="protein sequence ID" value="KAG0429649.1"/>
    <property type="molecule type" value="Genomic_DNA"/>
</dbReference>